<dbReference type="InterPro" id="IPR013563">
    <property type="entry name" value="Oligopep_ABC_C"/>
</dbReference>
<keyword evidence="4" id="KW-1003">Cell membrane</keyword>
<comment type="catalytic activity">
    <reaction evidence="9">
        <text>a dipeptide(out) + ATP + H2O = a dipeptide(in) + ADP + phosphate + H(+)</text>
        <dbReference type="Rhea" id="RHEA:23120"/>
        <dbReference type="ChEBI" id="CHEBI:15377"/>
        <dbReference type="ChEBI" id="CHEBI:15378"/>
        <dbReference type="ChEBI" id="CHEBI:30616"/>
        <dbReference type="ChEBI" id="CHEBI:43474"/>
        <dbReference type="ChEBI" id="CHEBI:90799"/>
        <dbReference type="ChEBI" id="CHEBI:456216"/>
        <dbReference type="EC" id="7.4.2.9"/>
    </reaction>
</comment>
<evidence type="ECO:0000256" key="6">
    <source>
        <dbReference type="ARBA" id="ARBA00022840"/>
    </source>
</evidence>
<gene>
    <name evidence="11" type="ORF">BTW07_09745</name>
</gene>
<evidence type="ECO:0000256" key="3">
    <source>
        <dbReference type="ARBA" id="ARBA00022448"/>
    </source>
</evidence>
<dbReference type="SUPFAM" id="SSF52540">
    <property type="entry name" value="P-loop containing nucleoside triphosphate hydrolases"/>
    <property type="match status" value="2"/>
</dbReference>
<dbReference type="Gene3D" id="3.40.50.300">
    <property type="entry name" value="P-loop containing nucleotide triphosphate hydrolases"/>
    <property type="match status" value="2"/>
</dbReference>
<dbReference type="Proteomes" id="UP000186878">
    <property type="component" value="Unassembled WGS sequence"/>
</dbReference>
<keyword evidence="12" id="KW-1185">Reference proteome</keyword>
<keyword evidence="5" id="KW-0547">Nucleotide-binding</keyword>
<evidence type="ECO:0000259" key="10">
    <source>
        <dbReference type="PROSITE" id="PS50893"/>
    </source>
</evidence>
<proteinExistence type="inferred from homology"/>
<dbReference type="InterPro" id="IPR017871">
    <property type="entry name" value="ABC_transporter-like_CS"/>
</dbReference>
<dbReference type="SMART" id="SM00382">
    <property type="entry name" value="AAA"/>
    <property type="match status" value="2"/>
</dbReference>
<evidence type="ECO:0000256" key="5">
    <source>
        <dbReference type="ARBA" id="ARBA00022741"/>
    </source>
</evidence>
<dbReference type="GO" id="GO:0005886">
    <property type="term" value="C:plasma membrane"/>
    <property type="evidence" value="ECO:0007669"/>
    <property type="project" value="UniProtKB-SubCell"/>
</dbReference>
<dbReference type="PROSITE" id="PS50893">
    <property type="entry name" value="ABC_TRANSPORTER_2"/>
    <property type="match status" value="2"/>
</dbReference>
<dbReference type="EMBL" id="MSDO01000011">
    <property type="protein sequence ID" value="OLO04424.1"/>
    <property type="molecule type" value="Genomic_DNA"/>
</dbReference>
<dbReference type="InterPro" id="IPR027417">
    <property type="entry name" value="P-loop_NTPase"/>
</dbReference>
<evidence type="ECO:0000256" key="8">
    <source>
        <dbReference type="ARBA" id="ARBA00038852"/>
    </source>
</evidence>
<evidence type="ECO:0000256" key="2">
    <source>
        <dbReference type="ARBA" id="ARBA00005417"/>
    </source>
</evidence>
<accession>A0A1Q8SSM2</accession>
<evidence type="ECO:0000256" key="9">
    <source>
        <dbReference type="ARBA" id="ARBA00047356"/>
    </source>
</evidence>
<dbReference type="OrthoDB" id="9784450at2"/>
<dbReference type="EC" id="7.4.2.9" evidence="8"/>
<keyword evidence="6 11" id="KW-0067">ATP-binding</keyword>
<dbReference type="Pfam" id="PF00005">
    <property type="entry name" value="ABC_tran"/>
    <property type="match status" value="2"/>
</dbReference>
<organism evidence="11 12">
    <name type="scientific">Salinicola socius</name>
    <dbReference type="NCBI Taxonomy" id="404433"/>
    <lineage>
        <taxon>Bacteria</taxon>
        <taxon>Pseudomonadati</taxon>
        <taxon>Pseudomonadota</taxon>
        <taxon>Gammaproteobacteria</taxon>
        <taxon>Oceanospirillales</taxon>
        <taxon>Halomonadaceae</taxon>
        <taxon>Salinicola</taxon>
    </lineage>
</organism>
<evidence type="ECO:0000256" key="7">
    <source>
        <dbReference type="ARBA" id="ARBA00023136"/>
    </source>
</evidence>
<sequence>MSDDVIHSGSASALVLDIRGLQVATQSSPAKPILKGIDFAIAPGETLCLVGESGSGKSVTSLAVMGLLPKGSLKATGGRIELEGDSLLEVSSTRLRDLRASRMAMIFQEPMTALNPLMRVGEQIEEVLIMHQKGLSSAQRRERVLEMLDQVQLPDIERVFDSWPHQLSGGQRQRIMIAMALILEPKLLIADEPTTALDVTTQKQILKLIKALQERHGTSVLFITHDMGVVADIADRVCVMRHGEVVETQPIEELLRRPRTDYTRQLLTAVPSLRPRAARAVTDREIVLEAIELEKRYGERSAWARWTGKATSQTLAASDIDFALTRGRTLGIVGESGSGKSTVARCVMRMIEPTGGGVRVMGKDIASLGRAALKPHRKRIQMIFQDPFRSLNPRLKIATSLVEGPVNYGTSREEALAKAAELLALVGLPKDALDRYPHQFSGGQRQRIAIARALAMEPDVLVADEAVSALDVSVQAQVLELLDDLQRRLGIAVLFITHDLRVAAQICDEVMVMQKGVVVEYGPAERVLGSPEHSYTRSLMLAAPGRHWDFSEFRPLDRVFEETSTATSTAIIYQ</sequence>
<comment type="similarity">
    <text evidence="2">Belongs to the ABC transporter superfamily.</text>
</comment>
<dbReference type="GO" id="GO:0016887">
    <property type="term" value="F:ATP hydrolysis activity"/>
    <property type="evidence" value="ECO:0007669"/>
    <property type="project" value="InterPro"/>
</dbReference>
<dbReference type="GO" id="GO:0055085">
    <property type="term" value="P:transmembrane transport"/>
    <property type="evidence" value="ECO:0007669"/>
    <property type="project" value="UniProtKB-ARBA"/>
</dbReference>
<dbReference type="PANTHER" id="PTHR43297">
    <property type="entry name" value="OLIGOPEPTIDE TRANSPORT ATP-BINDING PROTEIN APPD"/>
    <property type="match status" value="1"/>
</dbReference>
<protein>
    <recommendedName>
        <fullName evidence="8">ABC-type dipeptide transporter</fullName>
        <ecNumber evidence="8">7.4.2.9</ecNumber>
    </recommendedName>
</protein>
<evidence type="ECO:0000256" key="1">
    <source>
        <dbReference type="ARBA" id="ARBA00004417"/>
    </source>
</evidence>
<dbReference type="InterPro" id="IPR003593">
    <property type="entry name" value="AAA+_ATPase"/>
</dbReference>
<evidence type="ECO:0000256" key="4">
    <source>
        <dbReference type="ARBA" id="ARBA00022475"/>
    </source>
</evidence>
<dbReference type="InterPro" id="IPR050388">
    <property type="entry name" value="ABC_Ni/Peptide_Import"/>
</dbReference>
<dbReference type="PROSITE" id="PS00211">
    <property type="entry name" value="ABC_TRANSPORTER_1"/>
    <property type="match status" value="2"/>
</dbReference>
<keyword evidence="3" id="KW-0813">Transport</keyword>
<dbReference type="NCBIfam" id="NF007739">
    <property type="entry name" value="PRK10419.1"/>
    <property type="match status" value="2"/>
</dbReference>
<comment type="subcellular location">
    <subcellularLocation>
        <location evidence="1">Cell inner membrane</location>
        <topology evidence="1">Peripheral membrane protein</topology>
    </subcellularLocation>
</comment>
<dbReference type="RefSeq" id="WP_075569980.1">
    <property type="nucleotide sequence ID" value="NZ_MSDO01000011.1"/>
</dbReference>
<evidence type="ECO:0000313" key="11">
    <source>
        <dbReference type="EMBL" id="OLO04424.1"/>
    </source>
</evidence>
<keyword evidence="7" id="KW-0472">Membrane</keyword>
<dbReference type="InterPro" id="IPR003439">
    <property type="entry name" value="ABC_transporter-like_ATP-bd"/>
</dbReference>
<dbReference type="AlphaFoldDB" id="A0A1Q8SSM2"/>
<dbReference type="STRING" id="404433.BTW07_09745"/>
<comment type="caution">
    <text evidence="11">The sequence shown here is derived from an EMBL/GenBank/DDBJ whole genome shotgun (WGS) entry which is preliminary data.</text>
</comment>
<dbReference type="CDD" id="cd03257">
    <property type="entry name" value="ABC_NikE_OppD_transporters"/>
    <property type="match status" value="2"/>
</dbReference>
<feature type="domain" description="ABC transporter" evidence="10">
    <location>
        <begin position="18"/>
        <end position="267"/>
    </location>
</feature>
<reference evidence="11 12" key="1">
    <citation type="submission" date="2016-12" db="EMBL/GenBank/DDBJ databases">
        <title>Draft genome sequences of strains Salinicola socius SMB35, Salinicola sp. MH3R3-1 and Chromohalobacter sp. SMB17 from the Verkhnekamsk potash mining region of Russia.</title>
        <authorList>
            <person name="Mavrodi D.V."/>
            <person name="Olsson B.E."/>
            <person name="Korsakova E.S."/>
            <person name="Pyankova A."/>
            <person name="Mavrodi O.V."/>
            <person name="Plotnikova E.G."/>
        </authorList>
    </citation>
    <scope>NUCLEOTIDE SEQUENCE [LARGE SCALE GENOMIC DNA]</scope>
    <source>
        <strain evidence="11 12">SMB35</strain>
    </source>
</reference>
<dbReference type="PANTHER" id="PTHR43297:SF2">
    <property type="entry name" value="DIPEPTIDE TRANSPORT ATP-BINDING PROTEIN DPPD"/>
    <property type="match status" value="1"/>
</dbReference>
<feature type="domain" description="ABC transporter" evidence="10">
    <location>
        <begin position="288"/>
        <end position="540"/>
    </location>
</feature>
<dbReference type="FunFam" id="3.40.50.300:FF:000016">
    <property type="entry name" value="Oligopeptide ABC transporter ATP-binding component"/>
    <property type="match status" value="1"/>
</dbReference>
<dbReference type="GO" id="GO:0015833">
    <property type="term" value="P:peptide transport"/>
    <property type="evidence" value="ECO:0007669"/>
    <property type="project" value="InterPro"/>
</dbReference>
<dbReference type="GO" id="GO:0005524">
    <property type="term" value="F:ATP binding"/>
    <property type="evidence" value="ECO:0007669"/>
    <property type="project" value="UniProtKB-KW"/>
</dbReference>
<evidence type="ECO:0000313" key="12">
    <source>
        <dbReference type="Proteomes" id="UP000186878"/>
    </source>
</evidence>
<dbReference type="Pfam" id="PF08352">
    <property type="entry name" value="oligo_HPY"/>
    <property type="match status" value="2"/>
</dbReference>
<dbReference type="NCBIfam" id="NF008453">
    <property type="entry name" value="PRK11308.1"/>
    <property type="match status" value="2"/>
</dbReference>
<name>A0A1Q8SSM2_9GAMM</name>